<sequence length="2421" mass="265186">MRMLRHLPLCFLLVLTTTVRAQSGSGGVLAKAVLDGSLHQISADSSRTVEDSAFFNPSYLGLIDTSYLVQNLVTLKINEGSNVFLRDSFTVTVQLRIGYTTGAGDTAGVLQAFTIHYDSAHAYAARSSFAFKGAHKVTITVLAVTSSVSSWDPTTALLMENQLTAQPDFQFSCSNTVTTLTVNTSLPDSADELPVSWTSVLGASQYDLEWTYVDSSALANNKYGSDTSKQFADNVFQNNATRVTTTGTTYNIPLIYDNTGTLFIRVRPVQLQGPTRVYDAEWSSDAAPSTGLGQYSFRGHQRSMNWQSNISFAEEGKRKVVVQYYDGSLRSRQTVTKDNTTDTTIVAETFYDYQGRPAIQVMPTPTLSSIIKYNSNFNVGINGAEYSQTNYDTLVDPTTYCSAHADPMGTSSGASQYYSPNNPKKTEGMNQFIPDAQNYPFTQTEYTADNTGRINRQGGVGPEYQLGTGHETKYYYGTPDQRELDALFGTEVGDHTHYFKNMVRDANGQYSISYVDMHGRTIATALAGNAPAGMAALPSNTGGQTVIENLLDSNNVYLQDLAMTSQKSLLVPMAGTFQFSYGLNPTSLSEAACNGQPICYTCLYDLNITITDNCNNQLLGGAPFDTVIHNYQFGSITPSCNTPSPIAVSFSKYLPEGSYVITKTLTVNRDAYNYYRDSVYLPNNTCVSLAQFIDSQRAIIAYNNTQCTPTCAACTDSIGTWQQFWSSYMAASGLPSSDTAAYRTDAQNAYNNALAACAALCNNSQSDANDIETAMLQDMTPPYGQYADTSSDPKDVHNFLKDKYNVFFTVPTDLAFISGYKQDTLQYFDENGLPDSVFDPVSGMNVRPQALSLSAFVANFKPTWALTLLKFHPEYCKLLALQAQAPSGLWDRQMEAVDDFATANADGYLNPTGQTTGSFAHFSSNSSFTDPASQETGSLSSIRNSIEQKMSTYQNGANGIPNLSIWSLACIAAKCGPTDQGCIDTYANVANDFNTANMCEGDLDMAWRYYREMYLQAKQDIINTTIIAKVGNCSGYNTPANGTGTPNSETLFNNGHQPEFTDKKLSSNQGPIAQSSLKVYNQVGNNNTAAANLKAAVQDSINAYNAQIANQYATVWATQLSPCNYDAVSLNDTIIPRLTALCLMATDADHPYGASTLPPGETYTPQGTSYVFTSFQDIINAFNAAHGISTTPACNAELITSPAPYTAQTIYSAKPVYTRPSDCECGQINNLYAEYQSQGVDSSFSAFMLRTQSVTMSDADLNQLRSMCNYTTGTTCVNLPKPIYLPPSMQCGSGEVCAKCYEVGNLYNSFLSAYPGDTPRLIENVDTPQQQINTLFQNYMNNRLGFNKQAWEYLAFMDTCTNHGYLNYVPPTPAHTSGIHALTVSFPPLPISCDSLNKLLQLFNQRFPTNLGPQLTYNVQIPANPGYVYEHVYTPTGSTPDSIGDNFGFGTMAASTWQFNGQRYKYQTNIYFNWSLMPIGAQINYATFNLFAKDSALHYPNSHGAHYRLLSDSVYGVFEDITNFDGTTNAPILTNTDSVTIASIYTPNAYSVANPSDTDLYSDQDYVSIPLTSLAQDMYNNYNTSNDFGMLFYLNNDSSVFVNAQYGFWDSTATTPAGKLPYLSANITISRDQQFAIFVDSVLQLNNPSRTYSRILPTLTADGCLNTFWQLDVAASPTLCGKNIPIFPPMGVDSTNNCSDSAFFAVSKGTGLYNTYADSLTGDFEQRYLATCMNAYKYENFTVTYQKNEYHYTLYYYDQAGNLVKTVPPAGVHPDFDTTWADSVDVARAAGILKVPSNTLPTQYRYNSLNQVVSQISPDGGQSNFWYDRLGRLAVSQNARQAPNSQYSYTLYDTIGRIIEVGQLTNSTAITDVIGRTDATLQSWINGVASSKEQITQTGYDYAYSPIQPALSAQNLRNRVAYSAIFTSEADVNTFPPTHPAAFTFYSYDILGNVDTLLQQYPYGVMYDHSNSLKKIVYDYDLQSGKVDKVAFQHGYADAFYHVYQYDAENRLTNVSVSADSLNWDNDAYYSYYLHGPLARTVIGDQQVQGLNYAYTLQGWMKAVNPPIYNGTGYSLQQDGTSGSPVASNAYNLLLNYHNGDFSAISGATGADNGINATFGGDSSNLFNGNIASMGVNVGALGHPLLYNYQYDQLNRLLHMDAWNNTGSTWASSTKLPDFKERVAYDPNGNILQYLRNGNNTFAGQPIGMDSLNYSYTAGTNRLDHINDSVPSGNYTTDIDNQSSGNYSYDPIGELTSDAASGITSITWTVYGKINTITKSDGSSISFMYDASGNRISKAVTNGGGTTTTWYVRDAKGNVLNVYTYGNSLVNSGDLTLSERDLYGSNRLGIVRDSVDLQSSAVPSLVSLPLLGWGNGFNFTRGKKVFELFNHLGNVLATISDRRYGVSTDGSTVDHFAPVVL</sequence>
<reference evidence="2 3" key="1">
    <citation type="submission" date="2019-03" db="EMBL/GenBank/DDBJ databases">
        <title>Genomic Encyclopedia of Type Strains, Phase IV (KMG-IV): sequencing the most valuable type-strain genomes for metagenomic binning, comparative biology and taxonomic classification.</title>
        <authorList>
            <person name="Goeker M."/>
        </authorList>
    </citation>
    <scope>NUCLEOTIDE SEQUENCE [LARGE SCALE GENOMIC DNA]</scope>
    <source>
        <strain evidence="2 3">DSM 100059</strain>
    </source>
</reference>
<gene>
    <name evidence="2" type="ORF">EDB95_3477</name>
</gene>
<dbReference type="EMBL" id="SODV01000001">
    <property type="protein sequence ID" value="TDX02419.1"/>
    <property type="molecule type" value="Genomic_DNA"/>
</dbReference>
<name>A0A4R8DW30_9BACT</name>
<protein>
    <submittedName>
        <fullName evidence="2">YD repeat-containing protein</fullName>
    </submittedName>
</protein>
<dbReference type="InterPro" id="IPR050708">
    <property type="entry name" value="T6SS_VgrG/RHS"/>
</dbReference>
<feature type="signal peptide" evidence="1">
    <location>
        <begin position="1"/>
        <end position="21"/>
    </location>
</feature>
<feature type="chain" id="PRO_5020421700" evidence="1">
    <location>
        <begin position="22"/>
        <end position="2421"/>
    </location>
</feature>
<dbReference type="Gene3D" id="2.180.10.10">
    <property type="entry name" value="RHS repeat-associated core"/>
    <property type="match status" value="1"/>
</dbReference>
<evidence type="ECO:0000313" key="3">
    <source>
        <dbReference type="Proteomes" id="UP000294498"/>
    </source>
</evidence>
<feature type="non-terminal residue" evidence="2">
    <location>
        <position position="2421"/>
    </location>
</feature>
<comment type="caution">
    <text evidence="2">The sequence shown here is derived from an EMBL/GenBank/DDBJ whole genome shotgun (WGS) entry which is preliminary data.</text>
</comment>
<evidence type="ECO:0000256" key="1">
    <source>
        <dbReference type="SAM" id="SignalP"/>
    </source>
</evidence>
<proteinExistence type="predicted"/>
<organism evidence="2 3">
    <name type="scientific">Dinghuibacter silviterrae</name>
    <dbReference type="NCBI Taxonomy" id="1539049"/>
    <lineage>
        <taxon>Bacteria</taxon>
        <taxon>Pseudomonadati</taxon>
        <taxon>Bacteroidota</taxon>
        <taxon>Chitinophagia</taxon>
        <taxon>Chitinophagales</taxon>
        <taxon>Chitinophagaceae</taxon>
        <taxon>Dinghuibacter</taxon>
    </lineage>
</organism>
<dbReference type="PANTHER" id="PTHR32305">
    <property type="match status" value="1"/>
</dbReference>
<dbReference type="Proteomes" id="UP000294498">
    <property type="component" value="Unassembled WGS sequence"/>
</dbReference>
<keyword evidence="1" id="KW-0732">Signal</keyword>
<evidence type="ECO:0000313" key="2">
    <source>
        <dbReference type="EMBL" id="TDX02419.1"/>
    </source>
</evidence>
<keyword evidence="3" id="KW-1185">Reference proteome</keyword>
<dbReference type="PANTHER" id="PTHR32305:SF15">
    <property type="entry name" value="PROTEIN RHSA-RELATED"/>
    <property type="match status" value="1"/>
</dbReference>
<accession>A0A4R8DW30</accession>